<reference evidence="4 7" key="2">
    <citation type="submission" date="2019-02" db="EMBL/GenBank/DDBJ databases">
        <title>Diversity in Cyanophage Genomes from Southern New England Coastal Waters.</title>
        <authorList>
            <person name="Marston M.F."/>
        </authorList>
    </citation>
    <scope>NUCLEOTIDE SEQUENCE [LARGE SCALE GENOMIC DNA]</scope>
    <source>
        <strain evidence="4">RW_03_0617</strain>
    </source>
</reference>
<gene>
    <name evidence="2" type="ORF">RW01021201_153</name>
    <name evidence="4" type="ORF">RW030617_153</name>
    <name evidence="3" type="ORF">RW03080701_151</name>
</gene>
<evidence type="ECO:0000313" key="2">
    <source>
        <dbReference type="EMBL" id="AOO10301.1"/>
    </source>
</evidence>
<keyword evidence="1" id="KW-1133">Transmembrane helix</keyword>
<evidence type="ECO:0000313" key="3">
    <source>
        <dbReference type="EMBL" id="AOO10520.1"/>
    </source>
</evidence>
<keyword evidence="1" id="KW-0472">Membrane</keyword>
<evidence type="ECO:0000256" key="1">
    <source>
        <dbReference type="SAM" id="Phobius"/>
    </source>
</evidence>
<accession>A0A1D7SA59</accession>
<evidence type="ECO:0000313" key="4">
    <source>
        <dbReference type="EMBL" id="QBQ75481.1"/>
    </source>
</evidence>
<evidence type="ECO:0000313" key="5">
    <source>
        <dbReference type="Proteomes" id="UP000224174"/>
    </source>
</evidence>
<proteinExistence type="predicted"/>
<feature type="transmembrane region" description="Helical" evidence="1">
    <location>
        <begin position="23"/>
        <end position="43"/>
    </location>
</feature>
<dbReference type="Proteomes" id="UP000301580">
    <property type="component" value="Segment"/>
</dbReference>
<dbReference type="Proteomes" id="UP000224174">
    <property type="component" value="Segment"/>
</dbReference>
<evidence type="ECO:0000313" key="6">
    <source>
        <dbReference type="Proteomes" id="UP000225361"/>
    </source>
</evidence>
<protein>
    <recommendedName>
        <fullName evidence="8">Gp163</fullName>
    </recommendedName>
</protein>
<dbReference type="EMBL" id="KX349285">
    <property type="protein sequence ID" value="AOO10301.1"/>
    <property type="molecule type" value="Genomic_DNA"/>
</dbReference>
<evidence type="ECO:0008006" key="8">
    <source>
        <dbReference type="Google" id="ProtNLM"/>
    </source>
</evidence>
<keyword evidence="1" id="KW-0812">Transmembrane</keyword>
<evidence type="ECO:0000313" key="7">
    <source>
        <dbReference type="Proteomes" id="UP000301580"/>
    </source>
</evidence>
<sequence length="206" mass="21749">MTTKKTETPTETPTKKRTPIKTAALALLGVVGVAHIGVLGHLMNATRRPDFPVINFPGGDYSSYEVEATRDGYKIKYRANDPRVLESERQLKLDQKKGGLFGGGGVESRREYRVDQYTMDGVRNLGGGALDPEGKLGAKSEECIRADAGARSQGALAGTSIAAGALVPAVVNIPYIGWLAAGWVTLLGGRVGSNIGSQVGSVFNDC</sequence>
<name>A0A1D7SA59_9CAUD</name>
<dbReference type="Proteomes" id="UP000225361">
    <property type="component" value="Segment"/>
</dbReference>
<dbReference type="EMBL" id="KX349286">
    <property type="protein sequence ID" value="AOO10520.1"/>
    <property type="molecule type" value="Genomic_DNA"/>
</dbReference>
<reference evidence="5 6" key="1">
    <citation type="journal article" date="2016" name="Environ. Microbiol.">
        <title>Genomic diversification of marine cyanophages into stable ecotypes.</title>
        <authorList>
            <person name="Marston M.F."/>
            <person name="Martiny J.B."/>
        </authorList>
    </citation>
    <scope>NUCLEOTIDE SEQUENCE [LARGE SCALE GENOMIC DNA]</scope>
    <source>
        <strain evidence="2">RW_01_0212_WH8101</strain>
        <strain evidence="3">RW_03_0807_WH8101</strain>
    </source>
</reference>
<organism evidence="3 5">
    <name type="scientific">Synechococcus phage S-RIM8</name>
    <dbReference type="NCBI Taxonomy" id="756278"/>
    <lineage>
        <taxon>Viruses</taxon>
        <taxon>Duplodnaviria</taxon>
        <taxon>Heunggongvirae</taxon>
        <taxon>Uroviricota</taxon>
        <taxon>Caudoviricetes</taxon>
        <taxon>Pantevenvirales</taxon>
        <taxon>Kyanoviridae</taxon>
        <taxon>Neptunevirus</taxon>
        <taxon>Neptunevirus srim18</taxon>
    </lineage>
</organism>
<dbReference type="EMBL" id="MK493323">
    <property type="protein sequence ID" value="QBQ75481.1"/>
    <property type="molecule type" value="Genomic_DNA"/>
</dbReference>